<feature type="domain" description="Amine oxidase" evidence="7">
    <location>
        <begin position="15"/>
        <end position="87"/>
    </location>
</feature>
<evidence type="ECO:0000256" key="2">
    <source>
        <dbReference type="ARBA" id="ARBA00005833"/>
    </source>
</evidence>
<dbReference type="SUPFAM" id="SSF54373">
    <property type="entry name" value="FAD-linked reductases, C-terminal domain"/>
    <property type="match status" value="1"/>
</dbReference>
<evidence type="ECO:0000256" key="6">
    <source>
        <dbReference type="ARBA" id="ARBA00047321"/>
    </source>
</evidence>
<feature type="domain" description="Amine oxidase" evidence="7">
    <location>
        <begin position="103"/>
        <end position="206"/>
    </location>
</feature>
<evidence type="ECO:0000313" key="8">
    <source>
        <dbReference type="EMBL" id="BAN53455.1"/>
    </source>
</evidence>
<dbReference type="InterPro" id="IPR050281">
    <property type="entry name" value="Flavin_monoamine_oxidase"/>
</dbReference>
<evidence type="ECO:0000256" key="1">
    <source>
        <dbReference type="ARBA" id="ARBA00004814"/>
    </source>
</evidence>
<dbReference type="PANTHER" id="PTHR10742">
    <property type="entry name" value="FLAVIN MONOAMINE OXIDASE"/>
    <property type="match status" value="1"/>
</dbReference>
<feature type="domain" description="Amine oxidase" evidence="7">
    <location>
        <begin position="241"/>
        <end position="414"/>
    </location>
</feature>
<organism evidence="8 9">
    <name type="scientific">Pseudomonas putida NBRC 14164</name>
    <dbReference type="NCBI Taxonomy" id="1211579"/>
    <lineage>
        <taxon>Bacteria</taxon>
        <taxon>Pseudomonadati</taxon>
        <taxon>Pseudomonadota</taxon>
        <taxon>Gammaproteobacteria</taxon>
        <taxon>Pseudomonadales</taxon>
        <taxon>Pseudomonadaceae</taxon>
        <taxon>Pseudomonas</taxon>
    </lineage>
</organism>
<sequence length="420" mass="44831">MRVQDSPPPMEKSVHRPTAWHVTHWSTDPFSLGAYSALLPGGTPQHRSDLGQVLHERLVIAGEACDASAPAMTHGAWNDGLRAAEAALSAGARRVIVIGAGCAGLAAAQRLRAQGIDCTVLEARGRTGGRTHSVGLGGIKADEGAAWLQHFAENPLATVAQQHGLACVETDFSRPLAAARGGVLPDVDGAWAALTKSIDRRQPLSEAINRYLATLDPARRRATQFAIDANLVLEACLPVEQLSLSALDEEGVGHGDSMLPGGYSELVDLLAKDLDIHLNTPVTHIDWSSARVKVNEEVCDFCICTVPVGALKMLHFTPALPETQQQALVHLGMGKLEKVILQFDERWWPCSPSGYLRWYDVPASWGEWLDLTDAVGKPTIAGLIAADAIERQFSGRTDEQIAMAATGALQAWAAAIGPTP</sequence>
<keyword evidence="5" id="KW-0073">Auxin biosynthesis</keyword>
<accession>A0ABN5UIR2</accession>
<comment type="similarity">
    <text evidence="2">Belongs to the tryptophan 2-monooxygenase family.</text>
</comment>
<evidence type="ECO:0000256" key="5">
    <source>
        <dbReference type="ARBA" id="ARBA00023070"/>
    </source>
</evidence>
<comment type="pathway">
    <text evidence="1">Plant hormone metabolism; auxin biosynthesis.</text>
</comment>
<dbReference type="EMBL" id="AP013070">
    <property type="protein sequence ID" value="BAN53455.1"/>
    <property type="molecule type" value="Genomic_DNA"/>
</dbReference>
<protein>
    <recommendedName>
        <fullName evidence="4">Tryptophan 2-monooxygenase</fullName>
        <ecNumber evidence="3">1.13.12.3</ecNumber>
    </recommendedName>
</protein>
<gene>
    <name evidence="8" type="ORF">PP4_16020</name>
</gene>
<dbReference type="Gene3D" id="3.50.50.60">
    <property type="entry name" value="FAD/NAD(P)-binding domain"/>
    <property type="match status" value="2"/>
</dbReference>
<keyword evidence="9" id="KW-1185">Reference proteome</keyword>
<dbReference type="InterPro" id="IPR002937">
    <property type="entry name" value="Amino_oxidase"/>
</dbReference>
<proteinExistence type="inferred from homology"/>
<dbReference type="SUPFAM" id="SSF51905">
    <property type="entry name" value="FAD/NAD(P)-binding domain"/>
    <property type="match status" value="1"/>
</dbReference>
<dbReference type="InterPro" id="IPR036188">
    <property type="entry name" value="FAD/NAD-bd_sf"/>
</dbReference>
<dbReference type="EC" id="1.13.12.3" evidence="3"/>
<evidence type="ECO:0000256" key="3">
    <source>
        <dbReference type="ARBA" id="ARBA00012535"/>
    </source>
</evidence>
<dbReference type="Pfam" id="PF01593">
    <property type="entry name" value="Amino_oxidase"/>
    <property type="match status" value="3"/>
</dbReference>
<comment type="catalytic activity">
    <reaction evidence="6">
        <text>L-tryptophan + O2 = indole-3-acetamide + CO2 + H2O</text>
        <dbReference type="Rhea" id="RHEA:16165"/>
        <dbReference type="ChEBI" id="CHEBI:15377"/>
        <dbReference type="ChEBI" id="CHEBI:15379"/>
        <dbReference type="ChEBI" id="CHEBI:16031"/>
        <dbReference type="ChEBI" id="CHEBI:16526"/>
        <dbReference type="ChEBI" id="CHEBI:57912"/>
        <dbReference type="EC" id="1.13.12.3"/>
    </reaction>
</comment>
<dbReference type="PANTHER" id="PTHR10742:SF410">
    <property type="entry name" value="LYSINE-SPECIFIC HISTONE DEMETHYLASE 2"/>
    <property type="match status" value="1"/>
</dbReference>
<evidence type="ECO:0000256" key="4">
    <source>
        <dbReference type="ARBA" id="ARBA00017871"/>
    </source>
</evidence>
<evidence type="ECO:0000259" key="7">
    <source>
        <dbReference type="Pfam" id="PF01593"/>
    </source>
</evidence>
<dbReference type="Proteomes" id="UP000016702">
    <property type="component" value="Chromosome"/>
</dbReference>
<name>A0ABN5UIR2_PSEPU</name>
<evidence type="ECO:0000313" key="9">
    <source>
        <dbReference type="Proteomes" id="UP000016702"/>
    </source>
</evidence>
<dbReference type="Gene3D" id="3.90.660.10">
    <property type="match status" value="1"/>
</dbReference>
<reference evidence="8 9" key="1">
    <citation type="journal article" date="2014" name="Genome Announc.">
        <title>The Complete Genome Sequence of Pseudomonas putida NBRC 14164T Confirms High Intraspecies Variation.</title>
        <authorList>
            <person name="Ohji S."/>
            <person name="Yamazoe A."/>
            <person name="Hosoyama A."/>
            <person name="Tsuchikane K."/>
            <person name="Ezaki T."/>
            <person name="Fujita N."/>
        </authorList>
    </citation>
    <scope>NUCLEOTIDE SEQUENCE [LARGE SCALE GENOMIC DNA]</scope>
    <source>
        <strain evidence="8 9">NBRC 14164</strain>
    </source>
</reference>